<feature type="domain" description="3-hydroxyacyl-CoA dehydrogenase C-terminal" evidence="3">
    <location>
        <begin position="191"/>
        <end position="284"/>
    </location>
</feature>
<dbReference type="InterPro" id="IPR013328">
    <property type="entry name" value="6PGD_dom2"/>
</dbReference>
<dbReference type="PANTHER" id="PTHR48075:SF5">
    <property type="entry name" value="3-HYDROXYBUTYRYL-COA DEHYDROGENASE"/>
    <property type="match status" value="1"/>
</dbReference>
<evidence type="ECO:0000313" key="5">
    <source>
        <dbReference type="EMBL" id="GGZ98624.1"/>
    </source>
</evidence>
<dbReference type="InterPro" id="IPR006108">
    <property type="entry name" value="3HC_DH_C"/>
</dbReference>
<dbReference type="EMBL" id="BMXA01000001">
    <property type="protein sequence ID" value="GGZ98624.1"/>
    <property type="molecule type" value="Genomic_DNA"/>
</dbReference>
<dbReference type="PIRSF" id="PIRSF000105">
    <property type="entry name" value="HCDH"/>
    <property type="match status" value="1"/>
</dbReference>
<dbReference type="Proteomes" id="UP000614811">
    <property type="component" value="Unassembled WGS sequence"/>
</dbReference>
<proteinExistence type="predicted"/>
<dbReference type="GO" id="GO:0006631">
    <property type="term" value="P:fatty acid metabolic process"/>
    <property type="evidence" value="ECO:0007669"/>
    <property type="project" value="InterPro"/>
</dbReference>
<dbReference type="PANTHER" id="PTHR48075">
    <property type="entry name" value="3-HYDROXYACYL-COA DEHYDROGENASE FAMILY PROTEIN"/>
    <property type="match status" value="1"/>
</dbReference>
<dbReference type="SUPFAM" id="SSF51735">
    <property type="entry name" value="NAD(P)-binding Rossmann-fold domains"/>
    <property type="match status" value="1"/>
</dbReference>
<evidence type="ECO:0000259" key="4">
    <source>
        <dbReference type="Pfam" id="PF02737"/>
    </source>
</evidence>
<reference evidence="5" key="1">
    <citation type="journal article" date="2014" name="Int. J. Syst. Evol. Microbiol.">
        <title>Complete genome sequence of Corynebacterium casei LMG S-19264T (=DSM 44701T), isolated from a smear-ripened cheese.</title>
        <authorList>
            <consortium name="US DOE Joint Genome Institute (JGI-PGF)"/>
            <person name="Walter F."/>
            <person name="Albersmeier A."/>
            <person name="Kalinowski J."/>
            <person name="Ruckert C."/>
        </authorList>
    </citation>
    <scope>NUCLEOTIDE SEQUENCE</scope>
    <source>
        <strain evidence="5">KCTC 12711</strain>
    </source>
</reference>
<feature type="site" description="Important for catalytic activity" evidence="2">
    <location>
        <position position="145"/>
    </location>
</feature>
<keyword evidence="6" id="KW-1185">Reference proteome</keyword>
<dbReference type="Gene3D" id="1.10.1040.10">
    <property type="entry name" value="N-(1-d-carboxylethyl)-l-norvaline Dehydrogenase, domain 2"/>
    <property type="match status" value="1"/>
</dbReference>
<dbReference type="GO" id="GO:0070403">
    <property type="term" value="F:NAD+ binding"/>
    <property type="evidence" value="ECO:0007669"/>
    <property type="project" value="InterPro"/>
</dbReference>
<comment type="caution">
    <text evidence="5">The sequence shown here is derived from an EMBL/GenBank/DDBJ whole genome shotgun (WGS) entry which is preliminary data.</text>
</comment>
<evidence type="ECO:0000256" key="2">
    <source>
        <dbReference type="PIRSR" id="PIRSR000105-1"/>
    </source>
</evidence>
<evidence type="ECO:0000313" key="6">
    <source>
        <dbReference type="Proteomes" id="UP000614811"/>
    </source>
</evidence>
<evidence type="ECO:0000259" key="3">
    <source>
        <dbReference type="Pfam" id="PF00725"/>
    </source>
</evidence>
<dbReference type="Gene3D" id="3.40.50.720">
    <property type="entry name" value="NAD(P)-binding Rossmann-like Domain"/>
    <property type="match status" value="1"/>
</dbReference>
<feature type="domain" description="3-hydroxyacyl-CoA dehydrogenase NAD binding" evidence="4">
    <location>
        <begin position="10"/>
        <end position="187"/>
    </location>
</feature>
<dbReference type="InterPro" id="IPR036291">
    <property type="entry name" value="NAD(P)-bd_dom_sf"/>
</dbReference>
<gene>
    <name evidence="5" type="ORF">GCM10008090_03940</name>
</gene>
<dbReference type="RefSeq" id="WP_189398326.1">
    <property type="nucleotide sequence ID" value="NZ_BMXA01000001.1"/>
</dbReference>
<protein>
    <submittedName>
        <fullName evidence="5">3-hydroxybutyryl-CoA dehydrogenase</fullName>
    </submittedName>
</protein>
<name>A0A918RG03_9GAMM</name>
<dbReference type="SUPFAM" id="SSF48179">
    <property type="entry name" value="6-phosphogluconate dehydrogenase C-terminal domain-like"/>
    <property type="match status" value="1"/>
</dbReference>
<reference evidence="5" key="2">
    <citation type="submission" date="2020-09" db="EMBL/GenBank/DDBJ databases">
        <authorList>
            <person name="Sun Q."/>
            <person name="Kim S."/>
        </authorList>
    </citation>
    <scope>NUCLEOTIDE SEQUENCE</scope>
    <source>
        <strain evidence="5">KCTC 12711</strain>
    </source>
</reference>
<keyword evidence="1" id="KW-0560">Oxidoreductase</keyword>
<dbReference type="Pfam" id="PF02737">
    <property type="entry name" value="3HCDH_N"/>
    <property type="match status" value="1"/>
</dbReference>
<dbReference type="InterPro" id="IPR022694">
    <property type="entry name" value="3-OHacyl-CoA_DH"/>
</dbReference>
<dbReference type="Pfam" id="PF00725">
    <property type="entry name" value="3HCDH"/>
    <property type="match status" value="1"/>
</dbReference>
<dbReference type="AlphaFoldDB" id="A0A918RG03"/>
<dbReference type="InterPro" id="IPR008927">
    <property type="entry name" value="6-PGluconate_DH-like_C_sf"/>
</dbReference>
<accession>A0A918RG03</accession>
<evidence type="ECO:0000256" key="1">
    <source>
        <dbReference type="ARBA" id="ARBA00023002"/>
    </source>
</evidence>
<organism evidence="5 6">
    <name type="scientific">Arenicella chitinivorans</name>
    <dbReference type="NCBI Taxonomy" id="1329800"/>
    <lineage>
        <taxon>Bacteria</taxon>
        <taxon>Pseudomonadati</taxon>
        <taxon>Pseudomonadota</taxon>
        <taxon>Gammaproteobacteria</taxon>
        <taxon>Arenicellales</taxon>
        <taxon>Arenicellaceae</taxon>
        <taxon>Arenicella</taxon>
    </lineage>
</organism>
<dbReference type="GO" id="GO:0016616">
    <property type="term" value="F:oxidoreductase activity, acting on the CH-OH group of donors, NAD or NADP as acceptor"/>
    <property type="evidence" value="ECO:0007669"/>
    <property type="project" value="InterPro"/>
</dbReference>
<dbReference type="InterPro" id="IPR006176">
    <property type="entry name" value="3-OHacyl-CoA_DH_NAD-bd"/>
</dbReference>
<sequence>MKQIDDIRQIMVAGGGTLGLRIALRCALDGYHVTLFDLQESQLETAKQQHARLVHGLLRDEQVSNAQAGRVATHLQMTTDLSEAVKETDLVIESITEDVPIKNAFFTDVCPLLSPDVLLATNTSFLLPSQFLSAVDRPAQFCAFHFHDVFNQTVVDVMPHSETDPDYVALLMEFGRRIHQIPVHVQQETPGYLFNAMLFTIMQQATQLLTSGAGSIQDIDRSFMGNFKTPAGPFGMLDQIGLDTALHIAHNRPELTGDHFVTLLQSYVDKGHLGFKSGQGFYRYPKPEFAQPGFLAAHSGD</sequence>